<protein>
    <recommendedName>
        <fullName evidence="4">Methyltransferase</fullName>
        <ecNumber evidence="4">2.1.1.-</ecNumber>
    </recommendedName>
</protein>
<dbReference type="InterPro" id="IPR010426">
    <property type="entry name" value="MTTB_MeTrfase"/>
</dbReference>
<comment type="caution">
    <text evidence="6">The sequence shown here is derived from an EMBL/GenBank/DDBJ whole genome shotgun (WGS) entry which is preliminary data.</text>
</comment>
<reference evidence="6" key="1">
    <citation type="journal article" date="2015" name="Int. J. Syst. Evol. Microbiol.">
        <title>Rhizobium alvei sp. nov., isolated from a freshwater river.</title>
        <authorList>
            <person name="Sheu S.Y."/>
            <person name="Huang H.W."/>
            <person name="Young C.C."/>
            <person name="Chen W.M."/>
        </authorList>
    </citation>
    <scope>NUCLEOTIDE SEQUENCE</scope>
    <source>
        <strain evidence="6">TNR-22</strain>
    </source>
</reference>
<dbReference type="Proteomes" id="UP001174932">
    <property type="component" value="Unassembled WGS sequence"/>
</dbReference>
<keyword evidence="7" id="KW-1185">Reference proteome</keyword>
<keyword evidence="2 6" id="KW-0489">Methyltransferase</keyword>
<evidence type="ECO:0000313" key="7">
    <source>
        <dbReference type="Proteomes" id="UP001174932"/>
    </source>
</evidence>
<dbReference type="PIRSF" id="PIRSF037567">
    <property type="entry name" value="MTTB_MeTrfase"/>
    <property type="match status" value="1"/>
</dbReference>
<organism evidence="6 7">
    <name type="scientific">Rhizobium alvei</name>
    <dbReference type="NCBI Taxonomy" id="1132659"/>
    <lineage>
        <taxon>Bacteria</taxon>
        <taxon>Pseudomonadati</taxon>
        <taxon>Pseudomonadota</taxon>
        <taxon>Alphaproteobacteria</taxon>
        <taxon>Hyphomicrobiales</taxon>
        <taxon>Rhizobiaceae</taxon>
        <taxon>Rhizobium/Agrobacterium group</taxon>
        <taxon>Rhizobium</taxon>
    </lineage>
</organism>
<evidence type="ECO:0000313" key="6">
    <source>
        <dbReference type="EMBL" id="MDO6966543.1"/>
    </source>
</evidence>
<sequence length="512" mass="55034">MNELSPVSRRSGGRAARVAARSAPLAENLRPIRPGLPGGQYKPLTEAGVKRIHEAALEALEVIGLSQAPESGVEIMTKAGAILGDDGRLRFPRALVEDMLAKAARNITLFGRDPKYDMHLSGTNTYFGTAGAAVHIVDVEKREYRESTSHDLLAASKLVHHLDNIHFFQRAMVCRDVTDNLLMDMNTLYACCAGTTKHVGTSFSDPSHVADGFDMLHMIAGGEDKWRARPFVSNSNCFVVPPMKFATESCQTMEHCIREGMPVLLLSAGQAGATAPAPLATAIVQAVAECLAGVVYVNAMSPGFPAIFGTWPFVSDLRTGAMSGGSGEQGLLTAGCAQMHQFYGLPGGAAGGMSDSKLPDMQAGWEQGILNVMAGLSGLNMIYESVGMHASLLGFCLESLVLGDDLLGQVQRCIRGIDVTEDSVSIETMKSVCLEGPGHYLGHNQTLEVMQTEYVYPVVANRSSPKEWVELGKPDLIQKAIERKNRILAEAAPSLIDAEADAAIRKRWEIYC</sequence>
<evidence type="ECO:0000256" key="5">
    <source>
        <dbReference type="SAM" id="MobiDB-lite"/>
    </source>
</evidence>
<dbReference type="InterPro" id="IPR038601">
    <property type="entry name" value="MttB-like_sf"/>
</dbReference>
<dbReference type="RefSeq" id="WP_304378472.1">
    <property type="nucleotide sequence ID" value="NZ_JAUOZU010000018.1"/>
</dbReference>
<name>A0ABT8YSA1_9HYPH</name>
<dbReference type="GO" id="GO:0008168">
    <property type="term" value="F:methyltransferase activity"/>
    <property type="evidence" value="ECO:0007669"/>
    <property type="project" value="UniProtKB-KW"/>
</dbReference>
<reference evidence="6" key="2">
    <citation type="submission" date="2023-07" db="EMBL/GenBank/DDBJ databases">
        <authorList>
            <person name="Shen H."/>
        </authorList>
    </citation>
    <scope>NUCLEOTIDE SEQUENCE</scope>
    <source>
        <strain evidence="6">TNR-22</strain>
    </source>
</reference>
<comment type="similarity">
    <text evidence="1 4">Belongs to the trimethylamine methyltransferase family.</text>
</comment>
<keyword evidence="3 4" id="KW-0808">Transferase</keyword>
<dbReference type="EMBL" id="JAUOZU010000018">
    <property type="protein sequence ID" value="MDO6966543.1"/>
    <property type="molecule type" value="Genomic_DNA"/>
</dbReference>
<proteinExistence type="inferred from homology"/>
<dbReference type="Pfam" id="PF06253">
    <property type="entry name" value="MTTB"/>
    <property type="match status" value="1"/>
</dbReference>
<dbReference type="EC" id="2.1.1.-" evidence="4"/>
<dbReference type="Gene3D" id="3.20.20.480">
    <property type="entry name" value="Trimethylamine methyltransferase-like"/>
    <property type="match status" value="1"/>
</dbReference>
<evidence type="ECO:0000256" key="3">
    <source>
        <dbReference type="ARBA" id="ARBA00022679"/>
    </source>
</evidence>
<feature type="region of interest" description="Disordered" evidence="5">
    <location>
        <begin position="1"/>
        <end position="22"/>
    </location>
</feature>
<dbReference type="GO" id="GO:0032259">
    <property type="term" value="P:methylation"/>
    <property type="evidence" value="ECO:0007669"/>
    <property type="project" value="UniProtKB-KW"/>
</dbReference>
<evidence type="ECO:0000256" key="4">
    <source>
        <dbReference type="PIRNR" id="PIRNR037567"/>
    </source>
</evidence>
<evidence type="ECO:0000256" key="2">
    <source>
        <dbReference type="ARBA" id="ARBA00022603"/>
    </source>
</evidence>
<evidence type="ECO:0000256" key="1">
    <source>
        <dbReference type="ARBA" id="ARBA00007137"/>
    </source>
</evidence>
<accession>A0ABT8YSA1</accession>
<gene>
    <name evidence="6" type="ORF">Q4481_21520</name>
</gene>